<feature type="signal peptide" evidence="2">
    <location>
        <begin position="1"/>
        <end position="23"/>
    </location>
</feature>
<dbReference type="GO" id="GO:0030288">
    <property type="term" value="C:outer membrane-bounded periplasmic space"/>
    <property type="evidence" value="ECO:0007669"/>
    <property type="project" value="TreeGrafter"/>
</dbReference>
<dbReference type="OrthoDB" id="8673316at2"/>
<dbReference type="PROSITE" id="PS51257">
    <property type="entry name" value="PROKAR_LIPOPROTEIN"/>
    <property type="match status" value="1"/>
</dbReference>
<dbReference type="Proteomes" id="UP000234479">
    <property type="component" value="Unassembled WGS sequence"/>
</dbReference>
<reference evidence="3 4" key="1">
    <citation type="submission" date="2017-12" db="EMBL/GenBank/DDBJ databases">
        <title>The genome sequence of Caulobacter sp. 410.</title>
        <authorList>
            <person name="Gao J."/>
            <person name="Mao X."/>
            <person name="Sun J."/>
        </authorList>
    </citation>
    <scope>NUCLEOTIDE SEQUENCE [LARGE SCALE GENOMIC DNA]</scope>
    <source>
        <strain evidence="3 4">410</strain>
    </source>
</reference>
<gene>
    <name evidence="3" type="ORF">SGCZBJ_12740</name>
</gene>
<evidence type="ECO:0000256" key="2">
    <source>
        <dbReference type="SAM" id="SignalP"/>
    </source>
</evidence>
<evidence type="ECO:0000256" key="1">
    <source>
        <dbReference type="ARBA" id="ARBA00022729"/>
    </source>
</evidence>
<name>A0A2N5DGI5_9CAUL</name>
<accession>A0A2N5DGI5</accession>
<dbReference type="Gene3D" id="3.40.190.10">
    <property type="entry name" value="Periplasmic binding protein-like II"/>
    <property type="match status" value="2"/>
</dbReference>
<feature type="chain" id="PRO_5014885292" evidence="2">
    <location>
        <begin position="24"/>
        <end position="363"/>
    </location>
</feature>
<protein>
    <submittedName>
        <fullName evidence="3">Iron ABC transporter substrate-binding protein</fullName>
    </submittedName>
</protein>
<dbReference type="SUPFAM" id="SSF53850">
    <property type="entry name" value="Periplasmic binding protein-like II"/>
    <property type="match status" value="1"/>
</dbReference>
<dbReference type="EMBL" id="PJRS01000022">
    <property type="protein sequence ID" value="PLR25096.1"/>
    <property type="molecule type" value="Genomic_DNA"/>
</dbReference>
<comment type="caution">
    <text evidence="3">The sequence shown here is derived from an EMBL/GenBank/DDBJ whole genome shotgun (WGS) entry which is preliminary data.</text>
</comment>
<keyword evidence="4" id="KW-1185">Reference proteome</keyword>
<dbReference type="PROSITE" id="PS51318">
    <property type="entry name" value="TAT"/>
    <property type="match status" value="1"/>
</dbReference>
<dbReference type="PANTHER" id="PTHR30006:SF25">
    <property type="entry name" value="PHOSPHOGLYCERATE TRANSPORT REGULATORY PROTEIN PGTC"/>
    <property type="match status" value="1"/>
</dbReference>
<dbReference type="PANTHER" id="PTHR30006">
    <property type="entry name" value="THIAMINE-BINDING PERIPLASMIC PROTEIN-RELATED"/>
    <property type="match status" value="1"/>
</dbReference>
<evidence type="ECO:0000313" key="3">
    <source>
        <dbReference type="EMBL" id="PLR25096.1"/>
    </source>
</evidence>
<organism evidence="3 4">
    <name type="scientific">Caulobacter zeae</name>
    <dbReference type="NCBI Taxonomy" id="2055137"/>
    <lineage>
        <taxon>Bacteria</taxon>
        <taxon>Pseudomonadati</taxon>
        <taxon>Pseudomonadota</taxon>
        <taxon>Alphaproteobacteria</taxon>
        <taxon>Caulobacterales</taxon>
        <taxon>Caulobacteraceae</taxon>
        <taxon>Caulobacter</taxon>
    </lineage>
</organism>
<dbReference type="RefSeq" id="WP_101718370.1">
    <property type="nucleotide sequence ID" value="NZ_PJRS01000022.1"/>
</dbReference>
<dbReference type="AlphaFoldDB" id="A0A2N5DGI5"/>
<proteinExistence type="predicted"/>
<dbReference type="InterPro" id="IPR006311">
    <property type="entry name" value="TAT_signal"/>
</dbReference>
<keyword evidence="1 2" id="KW-0732">Signal</keyword>
<dbReference type="Pfam" id="PF13416">
    <property type="entry name" value="SBP_bac_8"/>
    <property type="match status" value="1"/>
</dbReference>
<sequence>MTVEVKRRRALGLIGAAGLAALAAGCAPRVEGQATSRWDVMGAHREGKVVVYVNTGVYGPVAEGFRKRFPKIKLTMVEVAARPLQARVMAETDSGAPVADVAWSSSMDIQVKLINDGYAQTYRSPEARHLPAWAVWRDQGFGVTAEPIVFAYNKRLLKEEDVPRSHAALLGALRDDPARWRGRIAMYDPEKSGVGFLYMSSDTVVYPDAWALYDALAASDPGLYVPGAPILASVTAGQHLLAYDMNRSYADWWARGQGPDIGYVTPSDYYLSIARVAFITRSAPHPKAARLFLDYLMSEEGQRRLAQARLTPIREGLSAAPPPGGRPIRVGPALLANFDQGRREEMLARWRRARGDRNQAPVD</sequence>
<dbReference type="InterPro" id="IPR006059">
    <property type="entry name" value="SBP"/>
</dbReference>
<evidence type="ECO:0000313" key="4">
    <source>
        <dbReference type="Proteomes" id="UP000234479"/>
    </source>
</evidence>